<feature type="domain" description="AMP-binding enzyme C-terminal" evidence="4">
    <location>
        <begin position="421"/>
        <end position="496"/>
    </location>
</feature>
<dbReference type="GO" id="GO:0031956">
    <property type="term" value="F:medium-chain fatty acid-CoA ligase activity"/>
    <property type="evidence" value="ECO:0007669"/>
    <property type="project" value="TreeGrafter"/>
</dbReference>
<dbReference type="FunFam" id="3.30.300.30:FF:000008">
    <property type="entry name" value="2,3-dihydroxybenzoate-AMP ligase"/>
    <property type="match status" value="1"/>
</dbReference>
<gene>
    <name evidence="5" type="ORF">C5613_32540</name>
</gene>
<dbReference type="EMBL" id="PUIO01000050">
    <property type="protein sequence ID" value="PQP18364.1"/>
    <property type="molecule type" value="Genomic_DNA"/>
</dbReference>
<dbReference type="RefSeq" id="WP_105420789.1">
    <property type="nucleotide sequence ID" value="NZ_PUIO01000050.1"/>
</dbReference>
<feature type="domain" description="AMP-dependent synthetase/ligase" evidence="3">
    <location>
        <begin position="6"/>
        <end position="371"/>
    </location>
</feature>
<dbReference type="InterPro" id="IPR000873">
    <property type="entry name" value="AMP-dep_synth/lig_dom"/>
</dbReference>
<dbReference type="PANTHER" id="PTHR43201">
    <property type="entry name" value="ACYL-COA SYNTHETASE"/>
    <property type="match status" value="1"/>
</dbReference>
<evidence type="ECO:0000259" key="4">
    <source>
        <dbReference type="Pfam" id="PF13193"/>
    </source>
</evidence>
<reference evidence="6" key="1">
    <citation type="submission" date="2018-02" db="EMBL/GenBank/DDBJ databases">
        <title>Draft genome sequencing of Rhodococcus opacus KU647198.</title>
        <authorList>
            <person name="Zheng B.-X."/>
        </authorList>
    </citation>
    <scope>NUCLEOTIDE SEQUENCE [LARGE SCALE GENOMIC DNA]</scope>
    <source>
        <strain evidence="6">04-OD7</strain>
    </source>
</reference>
<name>A0A2S8IUA7_RHOOP</name>
<evidence type="ECO:0000313" key="5">
    <source>
        <dbReference type="EMBL" id="PQP18364.1"/>
    </source>
</evidence>
<evidence type="ECO:0000256" key="1">
    <source>
        <dbReference type="ARBA" id="ARBA00006432"/>
    </source>
</evidence>
<comment type="caution">
    <text evidence="5">The sequence shown here is derived from an EMBL/GenBank/DDBJ whole genome shotgun (WGS) entry which is preliminary data.</text>
</comment>
<dbReference type="Gene3D" id="3.40.50.12780">
    <property type="entry name" value="N-terminal domain of ligase-like"/>
    <property type="match status" value="1"/>
</dbReference>
<evidence type="ECO:0000256" key="2">
    <source>
        <dbReference type="ARBA" id="ARBA00022598"/>
    </source>
</evidence>
<dbReference type="SUPFAM" id="SSF56801">
    <property type="entry name" value="Acetyl-CoA synthetase-like"/>
    <property type="match status" value="1"/>
</dbReference>
<dbReference type="InterPro" id="IPR045851">
    <property type="entry name" value="AMP-bd_C_sf"/>
</dbReference>
<evidence type="ECO:0000259" key="3">
    <source>
        <dbReference type="Pfam" id="PF00501"/>
    </source>
</evidence>
<dbReference type="InterPro" id="IPR042099">
    <property type="entry name" value="ANL_N_sf"/>
</dbReference>
<dbReference type="AlphaFoldDB" id="A0A2S8IUA7"/>
<proteinExistence type="inferred from homology"/>
<organism evidence="5 6">
    <name type="scientific">Rhodococcus opacus</name>
    <name type="common">Nocardia opaca</name>
    <dbReference type="NCBI Taxonomy" id="37919"/>
    <lineage>
        <taxon>Bacteria</taxon>
        <taxon>Bacillati</taxon>
        <taxon>Actinomycetota</taxon>
        <taxon>Actinomycetes</taxon>
        <taxon>Mycobacteriales</taxon>
        <taxon>Nocardiaceae</taxon>
        <taxon>Rhodococcus</taxon>
    </lineage>
</organism>
<sequence length="514" mass="56625">MITDYFDTGAAQYPDRTFLQSDILRLSYRDVVVASHAIAHGLTREGLASSRIGILSPNHPDGFVAMLGILRAGATYVPLNARDQIEDLIWFMRFTEMSALVYHEQYLPHIDRIRSEVPTLTACIAFDEHTAPGLSTEAWKREHSGQTCNTRRDLDDIALIKSSGGTTGRPKAIMQSHRCLLAAYRIANQFTAPAKDPVHLVVAPLTHAAGATAMGLSAFGTRNVIAPSTDPATVLELIEREHVTHLFLPPTMIYRILAHPDAHTRDCSSLEYVIYGAAPMSVDKLEEGLRLWGQVFVQFYGQSEAPGVITCLSRQDHYLRDDLAGVKHLASAGRPTGACEVALMDEGGNVVPAGERGEIVVRGELVCPGYLDNPEANAETRRFGWHHTGDIGIFDESGYLYVVDRTKDVVISGGFNIYPSEIEQLIWSHPAVQDCAVVGVPDEDWGERLTAVIELKSESEATAENIIEMCRNRFGSMKTPKQVEFWESLPRSAVGKVLKKDVRAKIIAAHLRAD</sequence>
<dbReference type="GO" id="GO:0006631">
    <property type="term" value="P:fatty acid metabolic process"/>
    <property type="evidence" value="ECO:0007669"/>
    <property type="project" value="TreeGrafter"/>
</dbReference>
<dbReference type="Pfam" id="PF00501">
    <property type="entry name" value="AMP-binding"/>
    <property type="match status" value="1"/>
</dbReference>
<dbReference type="Gene3D" id="3.30.300.30">
    <property type="match status" value="1"/>
</dbReference>
<dbReference type="Proteomes" id="UP000239290">
    <property type="component" value="Unassembled WGS sequence"/>
</dbReference>
<keyword evidence="2 5" id="KW-0436">Ligase</keyword>
<dbReference type="Pfam" id="PF13193">
    <property type="entry name" value="AMP-binding_C"/>
    <property type="match status" value="1"/>
</dbReference>
<evidence type="ECO:0000313" key="6">
    <source>
        <dbReference type="Proteomes" id="UP000239290"/>
    </source>
</evidence>
<dbReference type="PANTHER" id="PTHR43201:SF5">
    <property type="entry name" value="MEDIUM-CHAIN ACYL-COA LIGASE ACSF2, MITOCHONDRIAL"/>
    <property type="match status" value="1"/>
</dbReference>
<dbReference type="InterPro" id="IPR025110">
    <property type="entry name" value="AMP-bd_C"/>
</dbReference>
<accession>A0A2S8IUA7</accession>
<protein>
    <submittedName>
        <fullName evidence="5">O-succinylbenzoate--CoA ligase</fullName>
    </submittedName>
</protein>
<comment type="similarity">
    <text evidence="1">Belongs to the ATP-dependent AMP-binding enzyme family.</text>
</comment>